<dbReference type="EMBL" id="JACIEZ010000001">
    <property type="protein sequence ID" value="MBB4063412.1"/>
    <property type="molecule type" value="Genomic_DNA"/>
</dbReference>
<dbReference type="RefSeq" id="WP_183364600.1">
    <property type="nucleotide sequence ID" value="NZ_JACIEZ010000001.1"/>
</dbReference>
<feature type="binding site" evidence="7">
    <location>
        <position position="154"/>
    </location>
    <ligand>
        <name>a 1,2-diacyl-sn-glycero-3-phospho-(1'-sn-glycerol)</name>
        <dbReference type="ChEBI" id="CHEBI:64716"/>
    </ligand>
</feature>
<sequence length="291" mass="31532">MQTAAELFALLPYPVFDPVAFSIGPVSVRWYGLAYVAGILLAWQIAERMVASERLWPDNRLPMEKGALGDFIVWATLGIVLGGRLGYVLIYDLDRTLSDPLSALQIWHGGMSFHGGLAGTLIAMLLFARRNGIRTWSLIDTVCSVAPVGIFFGRIANFINGELWGRAADVPWAMVFPTGGPVPRHPSQLYEAGMEGVLLLLVLQVLAWRTDVLKHPGRLAGIFACGYGLARIVSEFFREPDANLGYLGGGWLTMGMILSLPLILAGIWAMVQAGRQAPPKGEAARGNGGQE</sequence>
<dbReference type="GO" id="GO:0042158">
    <property type="term" value="P:lipoprotein biosynthetic process"/>
    <property type="evidence" value="ECO:0007669"/>
    <property type="project" value="UniProtKB-UniRule"/>
</dbReference>
<dbReference type="GO" id="GO:0005886">
    <property type="term" value="C:plasma membrane"/>
    <property type="evidence" value="ECO:0007669"/>
    <property type="project" value="UniProtKB-SubCell"/>
</dbReference>
<comment type="function">
    <text evidence="7">Catalyzes the transfer of the diacylglyceryl group from phosphatidylglycerol to the sulfhydryl group of the N-terminal cysteine of a prolipoprotein, the first step in the formation of mature lipoproteins.</text>
</comment>
<evidence type="ECO:0000313" key="8">
    <source>
        <dbReference type="EMBL" id="MBB4063412.1"/>
    </source>
</evidence>
<dbReference type="InterPro" id="IPR001640">
    <property type="entry name" value="Lgt"/>
</dbReference>
<keyword evidence="5 7" id="KW-1133">Transmembrane helix</keyword>
<keyword evidence="2 7" id="KW-1003">Cell membrane</keyword>
<evidence type="ECO:0000256" key="5">
    <source>
        <dbReference type="ARBA" id="ARBA00022989"/>
    </source>
</evidence>
<dbReference type="PANTHER" id="PTHR30589:SF0">
    <property type="entry name" value="PHOSPHATIDYLGLYCEROL--PROLIPOPROTEIN DIACYLGLYCERYL TRANSFERASE"/>
    <property type="match status" value="1"/>
</dbReference>
<evidence type="ECO:0000313" key="9">
    <source>
        <dbReference type="Proteomes" id="UP000528286"/>
    </source>
</evidence>
<feature type="transmembrane region" description="Helical" evidence="7">
    <location>
        <begin position="219"/>
        <end position="237"/>
    </location>
</feature>
<protein>
    <recommendedName>
        <fullName evidence="7">Phosphatidylglycerol--prolipoprotein diacylglyceryl transferase</fullName>
        <ecNumber evidence="7">2.5.1.145</ecNumber>
    </recommendedName>
</protein>
<reference evidence="8 9" key="1">
    <citation type="submission" date="2020-08" db="EMBL/GenBank/DDBJ databases">
        <title>Genomic Encyclopedia of Type Strains, Phase IV (KMG-IV): sequencing the most valuable type-strain genomes for metagenomic binning, comparative biology and taxonomic classification.</title>
        <authorList>
            <person name="Goeker M."/>
        </authorList>
    </citation>
    <scope>NUCLEOTIDE SEQUENCE [LARGE SCALE GENOMIC DNA]</scope>
    <source>
        <strain evidence="8 9">DSM 29853</strain>
    </source>
</reference>
<evidence type="ECO:0000256" key="7">
    <source>
        <dbReference type="HAMAP-Rule" id="MF_01147"/>
    </source>
</evidence>
<dbReference type="NCBIfam" id="TIGR00544">
    <property type="entry name" value="lgt"/>
    <property type="match status" value="1"/>
</dbReference>
<keyword evidence="6 7" id="KW-0472">Membrane</keyword>
<evidence type="ECO:0000256" key="3">
    <source>
        <dbReference type="ARBA" id="ARBA00022679"/>
    </source>
</evidence>
<comment type="catalytic activity">
    <reaction evidence="7">
        <text>L-cysteinyl-[prolipoprotein] + a 1,2-diacyl-sn-glycero-3-phospho-(1'-sn-glycerol) = an S-1,2-diacyl-sn-glyceryl-L-cysteinyl-[prolipoprotein] + sn-glycerol 1-phosphate + H(+)</text>
        <dbReference type="Rhea" id="RHEA:56712"/>
        <dbReference type="Rhea" id="RHEA-COMP:14679"/>
        <dbReference type="Rhea" id="RHEA-COMP:14680"/>
        <dbReference type="ChEBI" id="CHEBI:15378"/>
        <dbReference type="ChEBI" id="CHEBI:29950"/>
        <dbReference type="ChEBI" id="CHEBI:57685"/>
        <dbReference type="ChEBI" id="CHEBI:64716"/>
        <dbReference type="ChEBI" id="CHEBI:140658"/>
        <dbReference type="EC" id="2.5.1.145"/>
    </reaction>
</comment>
<name>A0A7W6NJL4_9HYPH</name>
<dbReference type="PANTHER" id="PTHR30589">
    <property type="entry name" value="PROLIPOPROTEIN DIACYLGLYCERYL TRANSFERASE"/>
    <property type="match status" value="1"/>
</dbReference>
<keyword evidence="9" id="KW-1185">Reference proteome</keyword>
<evidence type="ECO:0000256" key="2">
    <source>
        <dbReference type="ARBA" id="ARBA00022475"/>
    </source>
</evidence>
<dbReference type="AlphaFoldDB" id="A0A7W6NJL4"/>
<evidence type="ECO:0000256" key="6">
    <source>
        <dbReference type="ARBA" id="ARBA00023136"/>
    </source>
</evidence>
<feature type="transmembrane region" description="Helical" evidence="7">
    <location>
        <begin position="111"/>
        <end position="128"/>
    </location>
</feature>
<dbReference type="UniPathway" id="UPA00664"/>
<comment type="similarity">
    <text evidence="1 7">Belongs to the Lgt family.</text>
</comment>
<evidence type="ECO:0000256" key="1">
    <source>
        <dbReference type="ARBA" id="ARBA00007150"/>
    </source>
</evidence>
<proteinExistence type="inferred from homology"/>
<gene>
    <name evidence="7" type="primary">lgt</name>
    <name evidence="8" type="ORF">GGR23_000573</name>
</gene>
<keyword evidence="3 7" id="KW-0808">Transferase</keyword>
<dbReference type="Pfam" id="PF01790">
    <property type="entry name" value="LGT"/>
    <property type="match status" value="1"/>
</dbReference>
<keyword evidence="8" id="KW-0449">Lipoprotein</keyword>
<comment type="subcellular location">
    <subcellularLocation>
        <location evidence="7">Cell membrane</location>
        <topology evidence="7">Multi-pass membrane protein</topology>
    </subcellularLocation>
</comment>
<dbReference type="PROSITE" id="PS01311">
    <property type="entry name" value="LGT"/>
    <property type="match status" value="1"/>
</dbReference>
<comment type="caution">
    <text evidence="8">The sequence shown here is derived from an EMBL/GenBank/DDBJ whole genome shotgun (WGS) entry which is preliminary data.</text>
</comment>
<dbReference type="GO" id="GO:0008961">
    <property type="term" value="F:phosphatidylglycerol-prolipoprotein diacylglyceryl transferase activity"/>
    <property type="evidence" value="ECO:0007669"/>
    <property type="project" value="UniProtKB-UniRule"/>
</dbReference>
<feature type="transmembrane region" description="Helical" evidence="7">
    <location>
        <begin position="28"/>
        <end position="46"/>
    </location>
</feature>
<dbReference type="EC" id="2.5.1.145" evidence="7"/>
<feature type="transmembrane region" description="Helical" evidence="7">
    <location>
        <begin position="67"/>
        <end position="91"/>
    </location>
</feature>
<evidence type="ECO:0000256" key="4">
    <source>
        <dbReference type="ARBA" id="ARBA00022692"/>
    </source>
</evidence>
<accession>A0A7W6NJL4</accession>
<feature type="transmembrane region" description="Helical" evidence="7">
    <location>
        <begin position="249"/>
        <end position="271"/>
    </location>
</feature>
<organism evidence="8 9">
    <name type="scientific">Gellertiella hungarica</name>
    <dbReference type="NCBI Taxonomy" id="1572859"/>
    <lineage>
        <taxon>Bacteria</taxon>
        <taxon>Pseudomonadati</taxon>
        <taxon>Pseudomonadota</taxon>
        <taxon>Alphaproteobacteria</taxon>
        <taxon>Hyphomicrobiales</taxon>
        <taxon>Rhizobiaceae</taxon>
        <taxon>Gellertiella</taxon>
    </lineage>
</organism>
<dbReference type="Proteomes" id="UP000528286">
    <property type="component" value="Unassembled WGS sequence"/>
</dbReference>
<dbReference type="HAMAP" id="MF_01147">
    <property type="entry name" value="Lgt"/>
    <property type="match status" value="1"/>
</dbReference>
<comment type="pathway">
    <text evidence="7">Protein modification; lipoprotein biosynthesis (diacylglyceryl transfer).</text>
</comment>
<keyword evidence="4 7" id="KW-0812">Transmembrane</keyword>